<protein>
    <submittedName>
        <fullName evidence="14">Biopolymer transporter ExbD</fullName>
    </submittedName>
</protein>
<dbReference type="AlphaFoldDB" id="A0A4S4ASH9"/>
<gene>
    <name evidence="14" type="ORF">E6C76_16110</name>
</gene>
<keyword evidence="15" id="KW-1185">Reference proteome</keyword>
<evidence type="ECO:0000313" key="15">
    <source>
        <dbReference type="Proteomes" id="UP000308430"/>
    </source>
</evidence>
<evidence type="ECO:0000256" key="13">
    <source>
        <dbReference type="SAM" id="Phobius"/>
    </source>
</evidence>
<reference evidence="14 15" key="1">
    <citation type="submission" date="2019-04" db="EMBL/GenBank/DDBJ databases">
        <title>Azoarcus nasutitermitis sp. nov. isolated from termite nest.</title>
        <authorList>
            <person name="Lin S.-Y."/>
            <person name="Hameed A."/>
            <person name="Hsu Y.-H."/>
            <person name="Young C.-C."/>
        </authorList>
    </citation>
    <scope>NUCLEOTIDE SEQUENCE [LARGE SCALE GENOMIC DNA]</scope>
    <source>
        <strain evidence="14 15">CC-YHH838</strain>
    </source>
</reference>
<keyword evidence="6" id="KW-1003">Cell membrane</keyword>
<dbReference type="Pfam" id="PF02472">
    <property type="entry name" value="ExbD"/>
    <property type="match status" value="1"/>
</dbReference>
<dbReference type="RefSeq" id="WP_136349278.1">
    <property type="nucleotide sequence ID" value="NZ_SSOC01000006.1"/>
</dbReference>
<keyword evidence="9 12" id="KW-0653">Protein transport</keyword>
<dbReference type="GO" id="GO:0015031">
    <property type="term" value="P:protein transport"/>
    <property type="evidence" value="ECO:0007669"/>
    <property type="project" value="UniProtKB-KW"/>
</dbReference>
<evidence type="ECO:0000256" key="2">
    <source>
        <dbReference type="ARBA" id="ARBA00004249"/>
    </source>
</evidence>
<feature type="transmembrane region" description="Helical" evidence="13">
    <location>
        <begin position="20"/>
        <end position="42"/>
    </location>
</feature>
<evidence type="ECO:0000256" key="4">
    <source>
        <dbReference type="ARBA" id="ARBA00011471"/>
    </source>
</evidence>
<keyword evidence="7" id="KW-0997">Cell inner membrane</keyword>
<dbReference type="Proteomes" id="UP000308430">
    <property type="component" value="Unassembled WGS sequence"/>
</dbReference>
<evidence type="ECO:0000313" key="14">
    <source>
        <dbReference type="EMBL" id="THF62797.1"/>
    </source>
</evidence>
<name>A0A4S4ASH9_9RHOO</name>
<dbReference type="GO" id="GO:0022857">
    <property type="term" value="F:transmembrane transporter activity"/>
    <property type="evidence" value="ECO:0007669"/>
    <property type="project" value="InterPro"/>
</dbReference>
<evidence type="ECO:0000256" key="12">
    <source>
        <dbReference type="RuleBase" id="RU003879"/>
    </source>
</evidence>
<comment type="function">
    <text evidence="1">Involved in the TonB-dependent energy-dependent transport of various receptor-bound substrates.</text>
</comment>
<keyword evidence="5 12" id="KW-0813">Transport</keyword>
<evidence type="ECO:0000256" key="6">
    <source>
        <dbReference type="ARBA" id="ARBA00022475"/>
    </source>
</evidence>
<evidence type="ECO:0000256" key="1">
    <source>
        <dbReference type="ARBA" id="ARBA00003540"/>
    </source>
</evidence>
<sequence length="141" mass="15060">MGMNLQGPSPAGEPEVMMDINTTPLIDVMLVLLIMLIVTIPIQLHSVALNLPQGNPPPVVEPEVVRLHIEGDGTILWNGETLAGLPGLEARLAAAAAQAIQPELHIRPDAAVAYQVVVSVMAAVQRNRLNRIGLLGNEQFL</sequence>
<dbReference type="PANTHER" id="PTHR30558">
    <property type="entry name" value="EXBD MEMBRANE COMPONENT OF PMF-DRIVEN MACROMOLECULE IMPORT SYSTEM"/>
    <property type="match status" value="1"/>
</dbReference>
<comment type="subcellular location">
    <subcellularLocation>
        <location evidence="2">Cell inner membrane</location>
        <topology evidence="2">Single-pass type II membrane protein</topology>
    </subcellularLocation>
    <subcellularLocation>
        <location evidence="12">Cell membrane</location>
        <topology evidence="12">Single-pass type II membrane protein</topology>
    </subcellularLocation>
</comment>
<dbReference type="EMBL" id="SSOC01000006">
    <property type="protein sequence ID" value="THF62797.1"/>
    <property type="molecule type" value="Genomic_DNA"/>
</dbReference>
<evidence type="ECO:0000256" key="9">
    <source>
        <dbReference type="ARBA" id="ARBA00022927"/>
    </source>
</evidence>
<dbReference type="GO" id="GO:0005886">
    <property type="term" value="C:plasma membrane"/>
    <property type="evidence" value="ECO:0007669"/>
    <property type="project" value="UniProtKB-SubCell"/>
</dbReference>
<keyword evidence="11 13" id="KW-0472">Membrane</keyword>
<dbReference type="PANTHER" id="PTHR30558:SF12">
    <property type="entry name" value="BIOPOLYMER TRANSPORT PROTEIN EXBD"/>
    <property type="match status" value="1"/>
</dbReference>
<keyword evidence="10 13" id="KW-1133">Transmembrane helix</keyword>
<evidence type="ECO:0000256" key="5">
    <source>
        <dbReference type="ARBA" id="ARBA00022448"/>
    </source>
</evidence>
<dbReference type="InterPro" id="IPR003400">
    <property type="entry name" value="ExbD"/>
</dbReference>
<comment type="caution">
    <text evidence="14">The sequence shown here is derived from an EMBL/GenBank/DDBJ whole genome shotgun (WGS) entry which is preliminary data.</text>
</comment>
<dbReference type="OrthoDB" id="8687098at2"/>
<comment type="similarity">
    <text evidence="3 12">Belongs to the ExbD/TolR family.</text>
</comment>
<keyword evidence="8 12" id="KW-0812">Transmembrane</keyword>
<evidence type="ECO:0000256" key="3">
    <source>
        <dbReference type="ARBA" id="ARBA00005811"/>
    </source>
</evidence>
<organism evidence="14 15">
    <name type="scientific">Pseudothauera nasutitermitis</name>
    <dbReference type="NCBI Taxonomy" id="2565930"/>
    <lineage>
        <taxon>Bacteria</taxon>
        <taxon>Pseudomonadati</taxon>
        <taxon>Pseudomonadota</taxon>
        <taxon>Betaproteobacteria</taxon>
        <taxon>Rhodocyclales</taxon>
        <taxon>Zoogloeaceae</taxon>
        <taxon>Pseudothauera</taxon>
    </lineage>
</organism>
<evidence type="ECO:0000256" key="8">
    <source>
        <dbReference type="ARBA" id="ARBA00022692"/>
    </source>
</evidence>
<dbReference type="Gene3D" id="3.30.420.270">
    <property type="match status" value="1"/>
</dbReference>
<comment type="subunit">
    <text evidence="4">The accessory proteins ExbB and ExbD seem to form a complex with TonB.</text>
</comment>
<evidence type="ECO:0000256" key="7">
    <source>
        <dbReference type="ARBA" id="ARBA00022519"/>
    </source>
</evidence>
<proteinExistence type="inferred from homology"/>
<evidence type="ECO:0000256" key="11">
    <source>
        <dbReference type="ARBA" id="ARBA00023136"/>
    </source>
</evidence>
<accession>A0A4S4ASH9</accession>
<evidence type="ECO:0000256" key="10">
    <source>
        <dbReference type="ARBA" id="ARBA00022989"/>
    </source>
</evidence>